<gene>
    <name evidence="2" type="ORF">MATL_G00122180</name>
</gene>
<feature type="region of interest" description="Disordered" evidence="1">
    <location>
        <begin position="390"/>
        <end position="465"/>
    </location>
</feature>
<feature type="region of interest" description="Disordered" evidence="1">
    <location>
        <begin position="151"/>
        <end position="173"/>
    </location>
</feature>
<feature type="compositionally biased region" description="Polar residues" evidence="1">
    <location>
        <begin position="441"/>
        <end position="450"/>
    </location>
</feature>
<feature type="compositionally biased region" description="Low complexity" evidence="1">
    <location>
        <begin position="19"/>
        <end position="44"/>
    </location>
</feature>
<dbReference type="Proteomes" id="UP001046870">
    <property type="component" value="Chromosome 9"/>
</dbReference>
<dbReference type="OrthoDB" id="9393938at2759"/>
<feature type="compositionally biased region" description="Pro residues" evidence="1">
    <location>
        <begin position="219"/>
        <end position="230"/>
    </location>
</feature>
<feature type="region of interest" description="Disordered" evidence="1">
    <location>
        <begin position="282"/>
        <end position="373"/>
    </location>
</feature>
<dbReference type="AlphaFoldDB" id="A0A9D3PXX4"/>
<feature type="compositionally biased region" description="Low complexity" evidence="1">
    <location>
        <begin position="231"/>
        <end position="249"/>
    </location>
</feature>
<sequence length="491" mass="51154">MEAVTTVTLEGAQSFSAFSIQASSEGSEGGSVSPQSESPSESGETVWLSEPLSPAVMQISQDHTLDQQEGGAGDDLHGSNDAIFVPGISDNQHCVAAVVVDSQEFDPVATSSGCITELGEVCTHSCSLDELGDVQASSDTLVVQSHDPTINAPKAGSGIQGPAASIAGSSEGPASDLNQTCALEESGHAFNPHCPQLELDHVVDPLDCPEEHGRFFPPLGYPEPPVPTPPVSSDLSSLSTPLSGSSGTAGPTGGLWELPRIVRHKPSSIAFSDYCPESTAGRGLYIGESSDGGEESSSEDDDVFEELPQRRGILTGRRRRGRPRRNGPGVGAGQDGPNTNTLSRQDTTGSSSCDAEEEAGSTEESPQALSPWSESMTQLMKKLDQLNLDIEEALSSGSSPSHTPSIARKQPPDASSGTAVSQAPNKNSALRNPEREGCGDQDSSSSSNRTAAGVPAGPKQMEVAAKMSNERAGKLILHCFYKRALLPCDYP</sequence>
<comment type="caution">
    <text evidence="2">The sequence shown here is derived from an EMBL/GenBank/DDBJ whole genome shotgun (WGS) entry which is preliminary data.</text>
</comment>
<protein>
    <submittedName>
        <fullName evidence="2">Uncharacterized protein</fullName>
    </submittedName>
</protein>
<organism evidence="2 3">
    <name type="scientific">Megalops atlanticus</name>
    <name type="common">Tarpon</name>
    <name type="synonym">Clupea gigantea</name>
    <dbReference type="NCBI Taxonomy" id="7932"/>
    <lineage>
        <taxon>Eukaryota</taxon>
        <taxon>Metazoa</taxon>
        <taxon>Chordata</taxon>
        <taxon>Craniata</taxon>
        <taxon>Vertebrata</taxon>
        <taxon>Euteleostomi</taxon>
        <taxon>Actinopterygii</taxon>
        <taxon>Neopterygii</taxon>
        <taxon>Teleostei</taxon>
        <taxon>Elopiformes</taxon>
        <taxon>Megalopidae</taxon>
        <taxon>Megalops</taxon>
    </lineage>
</organism>
<evidence type="ECO:0000313" key="3">
    <source>
        <dbReference type="Proteomes" id="UP001046870"/>
    </source>
</evidence>
<feature type="region of interest" description="Disordered" evidence="1">
    <location>
        <begin position="19"/>
        <end position="50"/>
    </location>
</feature>
<feature type="compositionally biased region" description="Polar residues" evidence="1">
    <location>
        <begin position="362"/>
        <end position="373"/>
    </location>
</feature>
<dbReference type="EMBL" id="JAFDVH010000009">
    <property type="protein sequence ID" value="KAG7471228.1"/>
    <property type="molecule type" value="Genomic_DNA"/>
</dbReference>
<name>A0A9D3PXX4_MEGAT</name>
<keyword evidence="3" id="KW-1185">Reference proteome</keyword>
<feature type="compositionally biased region" description="Basic residues" evidence="1">
    <location>
        <begin position="316"/>
        <end position="325"/>
    </location>
</feature>
<reference evidence="2" key="1">
    <citation type="submission" date="2021-01" db="EMBL/GenBank/DDBJ databases">
        <authorList>
            <person name="Zahm M."/>
            <person name="Roques C."/>
            <person name="Cabau C."/>
            <person name="Klopp C."/>
            <person name="Donnadieu C."/>
            <person name="Jouanno E."/>
            <person name="Lampietro C."/>
            <person name="Louis A."/>
            <person name="Herpin A."/>
            <person name="Echchiki A."/>
            <person name="Berthelot C."/>
            <person name="Parey E."/>
            <person name="Roest-Crollius H."/>
            <person name="Braasch I."/>
            <person name="Postlethwait J."/>
            <person name="Bobe J."/>
            <person name="Montfort J."/>
            <person name="Bouchez O."/>
            <person name="Begum T."/>
            <person name="Mejri S."/>
            <person name="Adams A."/>
            <person name="Chen W.-J."/>
            <person name="Guiguen Y."/>
        </authorList>
    </citation>
    <scope>NUCLEOTIDE SEQUENCE</scope>
    <source>
        <strain evidence="2">YG-15Mar2019-1</strain>
        <tissue evidence="2">Brain</tissue>
    </source>
</reference>
<evidence type="ECO:0000313" key="2">
    <source>
        <dbReference type="EMBL" id="KAG7471228.1"/>
    </source>
</evidence>
<feature type="compositionally biased region" description="Polar residues" evidence="1">
    <location>
        <begin position="413"/>
        <end position="430"/>
    </location>
</feature>
<feature type="compositionally biased region" description="Polar residues" evidence="1">
    <location>
        <begin position="336"/>
        <end position="353"/>
    </location>
</feature>
<accession>A0A9D3PXX4</accession>
<feature type="compositionally biased region" description="Low complexity" evidence="1">
    <location>
        <begin position="395"/>
        <end position="405"/>
    </location>
</feature>
<evidence type="ECO:0000256" key="1">
    <source>
        <dbReference type="SAM" id="MobiDB-lite"/>
    </source>
</evidence>
<feature type="compositionally biased region" description="Acidic residues" evidence="1">
    <location>
        <begin position="291"/>
        <end position="305"/>
    </location>
</feature>
<feature type="region of interest" description="Disordered" evidence="1">
    <location>
        <begin position="214"/>
        <end position="256"/>
    </location>
</feature>
<proteinExistence type="predicted"/>